<evidence type="ECO:0000256" key="3">
    <source>
        <dbReference type="ARBA" id="ARBA00022692"/>
    </source>
</evidence>
<feature type="transmembrane region" description="Helical" evidence="6">
    <location>
        <begin position="321"/>
        <end position="344"/>
    </location>
</feature>
<reference evidence="9 10" key="1">
    <citation type="submission" date="2014-09" db="EMBL/GenBank/DDBJ databases">
        <title>Draft Genome Sequence of Draconibacterium sp. JN14CK-3.</title>
        <authorList>
            <person name="Dong C."/>
            <person name="Lai Q."/>
            <person name="Shao Z."/>
        </authorList>
    </citation>
    <scope>NUCLEOTIDE SEQUENCE [LARGE SCALE GENOMIC DNA]</scope>
    <source>
        <strain evidence="9 10">JN14CK-3</strain>
    </source>
</reference>
<evidence type="ECO:0000313" key="10">
    <source>
        <dbReference type="Proteomes" id="UP000032544"/>
    </source>
</evidence>
<feature type="transmembrane region" description="Helical" evidence="6">
    <location>
        <begin position="410"/>
        <end position="433"/>
    </location>
</feature>
<dbReference type="Pfam" id="PF02687">
    <property type="entry name" value="FtsX"/>
    <property type="match status" value="2"/>
</dbReference>
<dbReference type="AlphaFoldDB" id="A0A0D8JB07"/>
<proteinExistence type="predicted"/>
<name>A0A0D8JB07_9BACT</name>
<dbReference type="GO" id="GO:0005886">
    <property type="term" value="C:plasma membrane"/>
    <property type="evidence" value="ECO:0007669"/>
    <property type="project" value="UniProtKB-SubCell"/>
</dbReference>
<dbReference type="PANTHER" id="PTHR30572:SF18">
    <property type="entry name" value="ABC-TYPE MACROLIDE FAMILY EXPORT SYSTEM PERMEASE COMPONENT 2"/>
    <property type="match status" value="1"/>
</dbReference>
<evidence type="ECO:0000256" key="1">
    <source>
        <dbReference type="ARBA" id="ARBA00004651"/>
    </source>
</evidence>
<dbReference type="Pfam" id="PF12704">
    <property type="entry name" value="MacB_PCD"/>
    <property type="match status" value="2"/>
</dbReference>
<feature type="transmembrane region" description="Helical" evidence="6">
    <location>
        <begin position="364"/>
        <end position="389"/>
    </location>
</feature>
<dbReference type="EMBL" id="JRHC01000001">
    <property type="protein sequence ID" value="KJF44097.1"/>
    <property type="molecule type" value="Genomic_DNA"/>
</dbReference>
<feature type="transmembrane region" description="Helical" evidence="6">
    <location>
        <begin position="270"/>
        <end position="290"/>
    </location>
</feature>
<dbReference type="InterPro" id="IPR050250">
    <property type="entry name" value="Macrolide_Exporter_MacB"/>
</dbReference>
<dbReference type="InterPro" id="IPR003838">
    <property type="entry name" value="ABC3_permease_C"/>
</dbReference>
<keyword evidence="2" id="KW-1003">Cell membrane</keyword>
<sequence>MIKHFILIAWRNIRRRKTLSAIQILCLSVGLAAFILVARYVQYEMDYDKFNVNFDRIYRVQSYKMTDRMDETGQSVVPMAKFIRDNVPEVENAIATNEIWNEYLSPDEERVFKEQTGLLAPSEIFGFFSFKLLRGNKEDVLDDPNSIVLSESMAERYFPGQDAMGKIILDEKKQELRVTGIMQDIPEQSSIVATYFRSNADLVKRYNDNWDNSSFEIFVLLKPGAMAGTVNEKIADVIRRYDKESKRVSFLQPLSNLHLKERVRDDRGSIIYFFSFIGILTLLLACVSFMNLTTSFSTMRAVEIGIRKVSGSNRNILRVQFLTEAVLIALISLAFAVFLAYLLLPLFNNVVNRNIELQLLQNPLFVLFLLATVVVTGFIGGSYPALFISRLKPVNVLKGRGSFNKGKVRGLTAMVYLQFILSVVLLTSSIWMYKQVTFLKNKDLGYTKDNLLHCKLPSVNSTVSYQQVRQRILENPGIENMTISINSPLHSNWGTRVHYEGGPTDDHAYVRWNQADENYLNTMSMTLVDGRNFSTDYSAETKTCLINETAVKQFGWDNPIGKWLEMIDGHFTVIGVIKDFNIEDVHNPIIPYVLLYRDEGFASNNDLTFKVNPNTMTSSLEHINSVLNEAFPNILFEVNGYDVGTYRLALEIWTSAKNTFAFFTIMAVLIAAMGLFGLVVFASQRRIKEIGIRKVQGAQAAQILPLITRQFIILVVAANIIVYPLANFLKNVTPGHFKYQFTVFDLLLVLGISVFVTLVSSGYQALKASLLNPVEALRYE</sequence>
<keyword evidence="10" id="KW-1185">Reference proteome</keyword>
<feature type="transmembrane region" description="Helical" evidence="6">
    <location>
        <begin position="21"/>
        <end position="41"/>
    </location>
</feature>
<keyword evidence="5 6" id="KW-0472">Membrane</keyword>
<comment type="subcellular location">
    <subcellularLocation>
        <location evidence="1">Cell membrane</location>
        <topology evidence="1">Multi-pass membrane protein</topology>
    </subcellularLocation>
</comment>
<feature type="transmembrane region" description="Helical" evidence="6">
    <location>
        <begin position="703"/>
        <end position="726"/>
    </location>
</feature>
<evidence type="ECO:0008006" key="11">
    <source>
        <dbReference type="Google" id="ProtNLM"/>
    </source>
</evidence>
<feature type="domain" description="ABC3 transporter permease C-terminal" evidence="7">
    <location>
        <begin position="662"/>
        <end position="772"/>
    </location>
</feature>
<feature type="transmembrane region" description="Helical" evidence="6">
    <location>
        <begin position="746"/>
        <end position="766"/>
    </location>
</feature>
<feature type="domain" description="MacB-like periplasmic core" evidence="8">
    <location>
        <begin position="20"/>
        <end position="236"/>
    </location>
</feature>
<comment type="caution">
    <text evidence="9">The sequence shown here is derived from an EMBL/GenBank/DDBJ whole genome shotgun (WGS) entry which is preliminary data.</text>
</comment>
<dbReference type="STRING" id="1544798.LH29_00745"/>
<feature type="transmembrane region" description="Helical" evidence="6">
    <location>
        <begin position="660"/>
        <end position="682"/>
    </location>
</feature>
<evidence type="ECO:0000256" key="5">
    <source>
        <dbReference type="ARBA" id="ARBA00023136"/>
    </source>
</evidence>
<evidence type="ECO:0000256" key="6">
    <source>
        <dbReference type="SAM" id="Phobius"/>
    </source>
</evidence>
<evidence type="ECO:0000259" key="8">
    <source>
        <dbReference type="Pfam" id="PF12704"/>
    </source>
</evidence>
<gene>
    <name evidence="9" type="ORF">LH29_00745</name>
</gene>
<dbReference type="OrthoDB" id="905059at2"/>
<evidence type="ECO:0000313" key="9">
    <source>
        <dbReference type="EMBL" id="KJF44097.1"/>
    </source>
</evidence>
<protein>
    <recommendedName>
        <fullName evidence="11">ABC3 transporter permease protein domain-containing protein</fullName>
    </recommendedName>
</protein>
<dbReference type="InterPro" id="IPR025857">
    <property type="entry name" value="MacB_PCD"/>
</dbReference>
<feature type="domain" description="ABC3 transporter permease C-terminal" evidence="7">
    <location>
        <begin position="276"/>
        <end position="393"/>
    </location>
</feature>
<evidence type="ECO:0000256" key="2">
    <source>
        <dbReference type="ARBA" id="ARBA00022475"/>
    </source>
</evidence>
<keyword evidence="3 6" id="KW-0812">Transmembrane</keyword>
<dbReference type="GO" id="GO:0022857">
    <property type="term" value="F:transmembrane transporter activity"/>
    <property type="evidence" value="ECO:0007669"/>
    <property type="project" value="TreeGrafter"/>
</dbReference>
<evidence type="ECO:0000259" key="7">
    <source>
        <dbReference type="Pfam" id="PF02687"/>
    </source>
</evidence>
<organism evidence="9 10">
    <name type="scientific">Draconibacterium sediminis</name>
    <dbReference type="NCBI Taxonomy" id="1544798"/>
    <lineage>
        <taxon>Bacteria</taxon>
        <taxon>Pseudomonadati</taxon>
        <taxon>Bacteroidota</taxon>
        <taxon>Bacteroidia</taxon>
        <taxon>Marinilabiliales</taxon>
        <taxon>Prolixibacteraceae</taxon>
        <taxon>Draconibacterium</taxon>
    </lineage>
</organism>
<dbReference type="Proteomes" id="UP000032544">
    <property type="component" value="Unassembled WGS sequence"/>
</dbReference>
<feature type="domain" description="MacB-like periplasmic core" evidence="8">
    <location>
        <begin position="450"/>
        <end position="596"/>
    </location>
</feature>
<dbReference type="PANTHER" id="PTHR30572">
    <property type="entry name" value="MEMBRANE COMPONENT OF TRANSPORTER-RELATED"/>
    <property type="match status" value="1"/>
</dbReference>
<evidence type="ECO:0000256" key="4">
    <source>
        <dbReference type="ARBA" id="ARBA00022989"/>
    </source>
</evidence>
<accession>A0A0D8JB07</accession>
<dbReference type="RefSeq" id="WP_045025656.1">
    <property type="nucleotide sequence ID" value="NZ_JRHC01000001.1"/>
</dbReference>
<keyword evidence="4 6" id="KW-1133">Transmembrane helix</keyword>